<dbReference type="Pfam" id="PF08534">
    <property type="entry name" value="Redoxin"/>
    <property type="match status" value="1"/>
</dbReference>
<dbReference type="InterPro" id="IPR013740">
    <property type="entry name" value="Redoxin"/>
</dbReference>
<dbReference type="EMBL" id="SBLC01000005">
    <property type="protein sequence ID" value="RWY43249.1"/>
    <property type="molecule type" value="Genomic_DNA"/>
</dbReference>
<evidence type="ECO:0000313" key="6">
    <source>
        <dbReference type="Proteomes" id="UP000287168"/>
    </source>
</evidence>
<comment type="caution">
    <text evidence="5">The sequence shown here is derived from an EMBL/GenBank/DDBJ whole genome shotgun (WGS) entry which is preliminary data.</text>
</comment>
<dbReference type="CDD" id="cd02966">
    <property type="entry name" value="TlpA_like_family"/>
    <property type="match status" value="1"/>
</dbReference>
<evidence type="ECO:0000256" key="2">
    <source>
        <dbReference type="ARBA" id="ARBA00022748"/>
    </source>
</evidence>
<dbReference type="Proteomes" id="UP000287168">
    <property type="component" value="Unassembled WGS sequence"/>
</dbReference>
<protein>
    <submittedName>
        <fullName evidence="5">TlpA family protein disulfide reductase</fullName>
    </submittedName>
</protein>
<dbReference type="InterPro" id="IPR050553">
    <property type="entry name" value="Thioredoxin_ResA/DsbE_sf"/>
</dbReference>
<keyword evidence="2" id="KW-0201">Cytochrome c-type biogenesis</keyword>
<keyword evidence="6" id="KW-1185">Reference proteome</keyword>
<dbReference type="GO" id="GO:0030313">
    <property type="term" value="C:cell envelope"/>
    <property type="evidence" value="ECO:0007669"/>
    <property type="project" value="UniProtKB-SubCell"/>
</dbReference>
<dbReference type="InterPro" id="IPR017937">
    <property type="entry name" value="Thioredoxin_CS"/>
</dbReference>
<evidence type="ECO:0000256" key="1">
    <source>
        <dbReference type="ARBA" id="ARBA00004196"/>
    </source>
</evidence>
<accession>A0A444MEF7</accession>
<dbReference type="InterPro" id="IPR036249">
    <property type="entry name" value="Thioredoxin-like_sf"/>
</dbReference>
<organism evidence="5 6">
    <name type="scientific">Falsigemmobacter intermedius</name>
    <dbReference type="NCBI Taxonomy" id="1553448"/>
    <lineage>
        <taxon>Bacteria</taxon>
        <taxon>Pseudomonadati</taxon>
        <taxon>Pseudomonadota</taxon>
        <taxon>Alphaproteobacteria</taxon>
        <taxon>Rhodobacterales</taxon>
        <taxon>Paracoccaceae</taxon>
        <taxon>Falsigemmobacter</taxon>
    </lineage>
</organism>
<dbReference type="PROSITE" id="PS51352">
    <property type="entry name" value="THIOREDOXIN_2"/>
    <property type="match status" value="1"/>
</dbReference>
<reference evidence="5 6" key="1">
    <citation type="journal article" date="2015" name="Int. J. Syst. Evol. Microbiol.">
        <title>Gemmobacter intermedius sp. nov., isolated from a white stork (Ciconia ciconia).</title>
        <authorList>
            <person name="Kampfer P."/>
            <person name="Jerzak L."/>
            <person name="Wilharm G."/>
            <person name="Golke J."/>
            <person name="Busse H.J."/>
            <person name="Glaeser S.P."/>
        </authorList>
    </citation>
    <scope>NUCLEOTIDE SEQUENCE [LARGE SCALE GENOMIC DNA]</scope>
    <source>
        <strain evidence="5 6">119/4</strain>
    </source>
</reference>
<gene>
    <name evidence="5" type="ORF">EP867_04875</name>
</gene>
<proteinExistence type="predicted"/>
<dbReference type="PANTHER" id="PTHR42852">
    <property type="entry name" value="THIOL:DISULFIDE INTERCHANGE PROTEIN DSBE"/>
    <property type="match status" value="1"/>
</dbReference>
<dbReference type="PROSITE" id="PS00194">
    <property type="entry name" value="THIOREDOXIN_1"/>
    <property type="match status" value="1"/>
</dbReference>
<comment type="subcellular location">
    <subcellularLocation>
        <location evidence="1">Cell envelope</location>
    </subcellularLocation>
</comment>
<dbReference type="GO" id="GO:0015036">
    <property type="term" value="F:disulfide oxidoreductase activity"/>
    <property type="evidence" value="ECO:0007669"/>
    <property type="project" value="UniProtKB-ARBA"/>
</dbReference>
<dbReference type="OrthoDB" id="9799347at2"/>
<dbReference type="GO" id="GO:0017004">
    <property type="term" value="P:cytochrome complex assembly"/>
    <property type="evidence" value="ECO:0007669"/>
    <property type="project" value="UniProtKB-KW"/>
</dbReference>
<dbReference type="SUPFAM" id="SSF52833">
    <property type="entry name" value="Thioredoxin-like"/>
    <property type="match status" value="1"/>
</dbReference>
<keyword evidence="3" id="KW-0676">Redox-active center</keyword>
<feature type="domain" description="Thioredoxin" evidence="4">
    <location>
        <begin position="73"/>
        <end position="213"/>
    </location>
</feature>
<evidence type="ECO:0000313" key="5">
    <source>
        <dbReference type="EMBL" id="RWY43249.1"/>
    </source>
</evidence>
<sequence>MIASTPAVKRPPHMAFEALVSEGAEVMAGLSGLRIMMALAGFYTALVPLSNPALADPALSALRVGEMRKLIVHEVAETVPEIAFADGGGAVKSFADWQGRVRVVNFWATWCAPCRAEMPGLDRLAREMPEVSVLTIATGRNLRPALDKFYAETGITDLPLLLDPKSAVARGMGVAGLPVTVVLDKEGREAARMIGEADWASEEARAVLRELALR</sequence>
<dbReference type="InterPro" id="IPR013766">
    <property type="entry name" value="Thioredoxin_domain"/>
</dbReference>
<name>A0A444MEF7_9RHOB</name>
<dbReference type="PANTHER" id="PTHR42852:SF18">
    <property type="entry name" value="CHROMOSOME UNDETERMINED SCAFFOLD_47, WHOLE GENOME SHOTGUN SEQUENCE"/>
    <property type="match status" value="1"/>
</dbReference>
<dbReference type="Gene3D" id="3.40.30.10">
    <property type="entry name" value="Glutaredoxin"/>
    <property type="match status" value="1"/>
</dbReference>
<evidence type="ECO:0000256" key="3">
    <source>
        <dbReference type="ARBA" id="ARBA00023284"/>
    </source>
</evidence>
<dbReference type="AlphaFoldDB" id="A0A444MEF7"/>
<evidence type="ECO:0000259" key="4">
    <source>
        <dbReference type="PROSITE" id="PS51352"/>
    </source>
</evidence>